<feature type="compositionally biased region" description="Basic and acidic residues" evidence="1">
    <location>
        <begin position="425"/>
        <end position="436"/>
    </location>
</feature>
<sequence length="464" mass="51376">MIAYALCWGLNIDIVGILYDDLISKLTAGGKKGREKNICYTEYLFLVIEHLLGEAYVNKDLFPIKFYQITSVTFKQSSSSEVPLTSHMREIAKLSEEANIEDTGDKSLSGTAVHPTVVFQTPTPQASESQSADIPEVPADITNQSLEASKSAEEQVNQPQTAYAEKVQENIGTKADESPYDTKSEIKFMKRFKPLHADDEPQITFIGSEKPDEEEDSNMESLPDDDVGSMSGSQSLEKELSKSEKRDADELIDEMTELNASADKPSDPLSLLQSLFIKVDQLEPNITKKVFKELQTSVPSSVSTALKETLPVLLADALKDALPSSSYIGRATRLHDLQANEQTILGFQQTGSQKICSLTKRAQQSNSNTDRKEGQSKVRTGLNKVTKRLDSLLNSTKDNFNDVSDLKQQIKDLVSLLKSAKVIKETKLEGRSKENPEQLEGVNAQGEQEKENPEQPIEVNVQVE</sequence>
<feature type="region of interest" description="Disordered" evidence="1">
    <location>
        <begin position="360"/>
        <end position="381"/>
    </location>
</feature>
<evidence type="ECO:0000313" key="3">
    <source>
        <dbReference type="Proteomes" id="UP001151760"/>
    </source>
</evidence>
<accession>A0ABQ5ESY4</accession>
<reference evidence="2" key="1">
    <citation type="journal article" date="2022" name="Int. J. Mol. Sci.">
        <title>Draft Genome of Tanacetum Coccineum: Genomic Comparison of Closely Related Tanacetum-Family Plants.</title>
        <authorList>
            <person name="Yamashiro T."/>
            <person name="Shiraishi A."/>
            <person name="Nakayama K."/>
            <person name="Satake H."/>
        </authorList>
    </citation>
    <scope>NUCLEOTIDE SEQUENCE</scope>
</reference>
<feature type="region of interest" description="Disordered" evidence="1">
    <location>
        <begin position="206"/>
        <end position="246"/>
    </location>
</feature>
<reference evidence="2" key="2">
    <citation type="submission" date="2022-01" db="EMBL/GenBank/DDBJ databases">
        <authorList>
            <person name="Yamashiro T."/>
            <person name="Shiraishi A."/>
            <person name="Satake H."/>
            <person name="Nakayama K."/>
        </authorList>
    </citation>
    <scope>NUCLEOTIDE SEQUENCE</scope>
</reference>
<evidence type="ECO:0000256" key="1">
    <source>
        <dbReference type="SAM" id="MobiDB-lite"/>
    </source>
</evidence>
<keyword evidence="3" id="KW-1185">Reference proteome</keyword>
<proteinExistence type="predicted"/>
<organism evidence="2 3">
    <name type="scientific">Tanacetum coccineum</name>
    <dbReference type="NCBI Taxonomy" id="301880"/>
    <lineage>
        <taxon>Eukaryota</taxon>
        <taxon>Viridiplantae</taxon>
        <taxon>Streptophyta</taxon>
        <taxon>Embryophyta</taxon>
        <taxon>Tracheophyta</taxon>
        <taxon>Spermatophyta</taxon>
        <taxon>Magnoliopsida</taxon>
        <taxon>eudicotyledons</taxon>
        <taxon>Gunneridae</taxon>
        <taxon>Pentapetalae</taxon>
        <taxon>asterids</taxon>
        <taxon>campanulids</taxon>
        <taxon>Asterales</taxon>
        <taxon>Asteraceae</taxon>
        <taxon>Asteroideae</taxon>
        <taxon>Anthemideae</taxon>
        <taxon>Anthemidinae</taxon>
        <taxon>Tanacetum</taxon>
    </lineage>
</organism>
<gene>
    <name evidence="2" type="ORF">Tco_0988701</name>
</gene>
<name>A0ABQ5ESY4_9ASTR</name>
<feature type="compositionally biased region" description="Basic and acidic residues" evidence="1">
    <location>
        <begin position="236"/>
        <end position="246"/>
    </location>
</feature>
<comment type="caution">
    <text evidence="2">The sequence shown here is derived from an EMBL/GenBank/DDBJ whole genome shotgun (WGS) entry which is preliminary data.</text>
</comment>
<dbReference type="Proteomes" id="UP001151760">
    <property type="component" value="Unassembled WGS sequence"/>
</dbReference>
<feature type="region of interest" description="Disordered" evidence="1">
    <location>
        <begin position="425"/>
        <end position="464"/>
    </location>
</feature>
<dbReference type="EMBL" id="BQNB010016605">
    <property type="protein sequence ID" value="GJT53647.1"/>
    <property type="molecule type" value="Genomic_DNA"/>
</dbReference>
<protein>
    <submittedName>
        <fullName evidence="2">Uncharacterized protein</fullName>
    </submittedName>
</protein>
<feature type="compositionally biased region" description="Acidic residues" evidence="1">
    <location>
        <begin position="211"/>
        <end position="227"/>
    </location>
</feature>
<evidence type="ECO:0000313" key="2">
    <source>
        <dbReference type="EMBL" id="GJT53647.1"/>
    </source>
</evidence>